<keyword evidence="3" id="KW-1185">Reference proteome</keyword>
<evidence type="ECO:0000256" key="1">
    <source>
        <dbReference type="SAM" id="MobiDB-lite"/>
    </source>
</evidence>
<dbReference type="RefSeq" id="WP_148591826.1">
    <property type="nucleotide sequence ID" value="NZ_CP042997.1"/>
</dbReference>
<dbReference type="AlphaFoldDB" id="A0A5B9VY56"/>
<organism evidence="2 3">
    <name type="scientific">Aquisphaera giovannonii</name>
    <dbReference type="NCBI Taxonomy" id="406548"/>
    <lineage>
        <taxon>Bacteria</taxon>
        <taxon>Pseudomonadati</taxon>
        <taxon>Planctomycetota</taxon>
        <taxon>Planctomycetia</taxon>
        <taxon>Isosphaerales</taxon>
        <taxon>Isosphaeraceae</taxon>
        <taxon>Aquisphaera</taxon>
    </lineage>
</organism>
<evidence type="ECO:0000313" key="2">
    <source>
        <dbReference type="EMBL" id="QEH32550.1"/>
    </source>
</evidence>
<reference evidence="2 3" key="1">
    <citation type="submission" date="2019-08" db="EMBL/GenBank/DDBJ databases">
        <title>Deep-cultivation of Planctomycetes and their phenomic and genomic characterization uncovers novel biology.</title>
        <authorList>
            <person name="Wiegand S."/>
            <person name="Jogler M."/>
            <person name="Boedeker C."/>
            <person name="Pinto D."/>
            <person name="Vollmers J."/>
            <person name="Rivas-Marin E."/>
            <person name="Kohn T."/>
            <person name="Peeters S.H."/>
            <person name="Heuer A."/>
            <person name="Rast P."/>
            <person name="Oberbeckmann S."/>
            <person name="Bunk B."/>
            <person name="Jeske O."/>
            <person name="Meyerdierks A."/>
            <person name="Storesund J.E."/>
            <person name="Kallscheuer N."/>
            <person name="Luecker S."/>
            <person name="Lage O.M."/>
            <person name="Pohl T."/>
            <person name="Merkel B.J."/>
            <person name="Hornburger P."/>
            <person name="Mueller R.-W."/>
            <person name="Bruemmer F."/>
            <person name="Labrenz M."/>
            <person name="Spormann A.M."/>
            <person name="Op den Camp H."/>
            <person name="Overmann J."/>
            <person name="Amann R."/>
            <person name="Jetten M.S.M."/>
            <person name="Mascher T."/>
            <person name="Medema M.H."/>
            <person name="Devos D.P."/>
            <person name="Kaster A.-K."/>
            <person name="Ovreas L."/>
            <person name="Rohde M."/>
            <person name="Galperin M.Y."/>
            <person name="Jogler C."/>
        </authorList>
    </citation>
    <scope>NUCLEOTIDE SEQUENCE [LARGE SCALE GENOMIC DNA]</scope>
    <source>
        <strain evidence="2 3">OJF2</strain>
    </source>
</reference>
<gene>
    <name evidence="2" type="ORF">OJF2_10270</name>
</gene>
<dbReference type="OrthoDB" id="277437at2"/>
<evidence type="ECO:0000313" key="3">
    <source>
        <dbReference type="Proteomes" id="UP000324233"/>
    </source>
</evidence>
<protein>
    <submittedName>
        <fullName evidence="2">Uncharacterized protein</fullName>
    </submittedName>
</protein>
<dbReference type="KEGG" id="agv:OJF2_10270"/>
<feature type="region of interest" description="Disordered" evidence="1">
    <location>
        <begin position="1"/>
        <end position="20"/>
    </location>
</feature>
<dbReference type="EMBL" id="CP042997">
    <property type="protein sequence ID" value="QEH32550.1"/>
    <property type="molecule type" value="Genomic_DNA"/>
</dbReference>
<dbReference type="Proteomes" id="UP000324233">
    <property type="component" value="Chromosome"/>
</dbReference>
<proteinExistence type="predicted"/>
<sequence length="191" mass="21050">MRSEGGRPAVAGLPERVAGRPAGRAPRRAAILAGLLVGMLPAAARAQYPPANVPDLQERSGLLMRFTGVRGQLPPDPLRDNFYNTRYADRGLVKHQDGIKDQGLYGLGWKARHTASVYPYFMGSSGTGTVDASSRPWPRPFRFFQTVANPYRPVGMYYSMGSYVPIYDFDAIAPGPGPYPFPFYFNWFKGG</sequence>
<accession>A0A5B9VY56</accession>
<name>A0A5B9VY56_9BACT</name>